<comment type="caution">
    <text evidence="2">The sequence shown here is derived from an EMBL/GenBank/DDBJ whole genome shotgun (WGS) entry which is preliminary data.</text>
</comment>
<dbReference type="AlphaFoldDB" id="A0ABD2X4W3"/>
<organism evidence="2 3">
    <name type="scientific">Trichogramma kaykai</name>
    <dbReference type="NCBI Taxonomy" id="54128"/>
    <lineage>
        <taxon>Eukaryota</taxon>
        <taxon>Metazoa</taxon>
        <taxon>Ecdysozoa</taxon>
        <taxon>Arthropoda</taxon>
        <taxon>Hexapoda</taxon>
        <taxon>Insecta</taxon>
        <taxon>Pterygota</taxon>
        <taxon>Neoptera</taxon>
        <taxon>Endopterygota</taxon>
        <taxon>Hymenoptera</taxon>
        <taxon>Apocrita</taxon>
        <taxon>Proctotrupomorpha</taxon>
        <taxon>Chalcidoidea</taxon>
        <taxon>Trichogrammatidae</taxon>
        <taxon>Trichogramma</taxon>
    </lineage>
</organism>
<feature type="transmembrane region" description="Helical" evidence="1">
    <location>
        <begin position="12"/>
        <end position="33"/>
    </location>
</feature>
<reference evidence="2 3" key="1">
    <citation type="journal article" date="2024" name="bioRxiv">
        <title>A reference genome for Trichogramma kaykai: A tiny desert-dwelling parasitoid wasp with competing sex-ratio distorters.</title>
        <authorList>
            <person name="Culotta J."/>
            <person name="Lindsey A.R."/>
        </authorList>
    </citation>
    <scope>NUCLEOTIDE SEQUENCE [LARGE SCALE GENOMIC DNA]</scope>
    <source>
        <strain evidence="2 3">KSX58</strain>
    </source>
</reference>
<evidence type="ECO:0000313" key="3">
    <source>
        <dbReference type="Proteomes" id="UP001627154"/>
    </source>
</evidence>
<sequence length="396" mass="45280">MLSTTMSKFATFYSIVVALNVIISLGSVLPASASYRSLPLKRDIGKNELVFDEGSFENDTIYYGVCNKPYERTERECTLHRLQANFWEGSPKEDECNILLRSESGGKILPSFAIDSLSKDRAIVRWCERVDDLWPAWKKFQLRFNIIDFSNYEVKTVKRSKDLDEMVASINWNKLRYLKKGDDYEVVLSDKTDIKRLSINAEGVASEVDTWFTRPTYLGHPTNMIPLSTDKGYLFIESIENMLKVAHIQANGQRQNLTHIEGVFSPKLVSSANGLIGVCARVNETMMKCTQFKLGDNEINWFTANILNYDQHRSIYNLPRGEGFLTHITYNIEDKEVLTSPDKYLVKISLDGKAKQFLDPDMNCQLELREFGYKKLSEDVRGNYCLTTACKNLIPG</sequence>
<evidence type="ECO:0000256" key="1">
    <source>
        <dbReference type="SAM" id="Phobius"/>
    </source>
</evidence>
<evidence type="ECO:0000313" key="2">
    <source>
        <dbReference type="EMBL" id="KAL3399950.1"/>
    </source>
</evidence>
<accession>A0ABD2X4W3</accession>
<protein>
    <submittedName>
        <fullName evidence="2">Uncharacterized protein</fullName>
    </submittedName>
</protein>
<keyword evidence="1" id="KW-1133">Transmembrane helix</keyword>
<keyword evidence="1" id="KW-0812">Transmembrane</keyword>
<name>A0ABD2X4W3_9HYME</name>
<keyword evidence="1" id="KW-0472">Membrane</keyword>
<keyword evidence="3" id="KW-1185">Reference proteome</keyword>
<proteinExistence type="predicted"/>
<dbReference type="EMBL" id="JBJJXI010000054">
    <property type="protein sequence ID" value="KAL3399950.1"/>
    <property type="molecule type" value="Genomic_DNA"/>
</dbReference>
<dbReference type="Proteomes" id="UP001627154">
    <property type="component" value="Unassembled WGS sequence"/>
</dbReference>
<gene>
    <name evidence="2" type="ORF">TKK_006580</name>
</gene>